<sequence>MVSRAKAGFTGKAAINKITQRQTAVTGKMPFLAICPRMP</sequence>
<organism evidence="1 2">
    <name type="scientific">Ligilactobacillus ruminis ATCC 25644</name>
    <dbReference type="NCBI Taxonomy" id="525362"/>
    <lineage>
        <taxon>Bacteria</taxon>
        <taxon>Bacillati</taxon>
        <taxon>Bacillota</taxon>
        <taxon>Bacilli</taxon>
        <taxon>Lactobacillales</taxon>
        <taxon>Lactobacillaceae</taxon>
        <taxon>Ligilactobacillus</taxon>
    </lineage>
</organism>
<proteinExistence type="predicted"/>
<dbReference type="Proteomes" id="UP000004099">
    <property type="component" value="Unassembled WGS sequence"/>
</dbReference>
<evidence type="ECO:0000313" key="2">
    <source>
        <dbReference type="Proteomes" id="UP000004099"/>
    </source>
</evidence>
<protein>
    <submittedName>
        <fullName evidence="1">Uncharacterized protein</fullName>
    </submittedName>
</protein>
<dbReference type="AlphaFoldDB" id="E7FM93"/>
<name>E7FM93_9LACO</name>
<reference evidence="1 2" key="1">
    <citation type="submission" date="2011-01" db="EMBL/GenBank/DDBJ databases">
        <authorList>
            <person name="Muzny D."/>
            <person name="Qin X."/>
            <person name="Buhay C."/>
            <person name="Dugan-Rocha S."/>
            <person name="Ding Y."/>
            <person name="Chen G."/>
            <person name="Hawes A."/>
            <person name="Holder M."/>
            <person name="Jhangiani S."/>
            <person name="Johnson A."/>
            <person name="Khan Z."/>
            <person name="Li Z."/>
            <person name="Liu W."/>
            <person name="Liu X."/>
            <person name="Perez L."/>
            <person name="Shen H."/>
            <person name="Wang Q."/>
            <person name="Watt J."/>
            <person name="Xi L."/>
            <person name="Xin Y."/>
            <person name="Zhou J."/>
            <person name="Deng J."/>
            <person name="Jiang H."/>
            <person name="Liu Y."/>
            <person name="Qu J."/>
            <person name="Song X.-Z."/>
            <person name="Zhang L."/>
            <person name="Villasana D."/>
            <person name="Johnson A."/>
            <person name="Liu J."/>
            <person name="Liyanage D."/>
            <person name="Lorensuhewa L."/>
            <person name="Robinson T."/>
            <person name="Song A."/>
            <person name="Song B.-B."/>
            <person name="Dinh H."/>
            <person name="Thornton R."/>
            <person name="Coyle M."/>
            <person name="Francisco L."/>
            <person name="Jackson L."/>
            <person name="Javaid M."/>
            <person name="Korchina V."/>
            <person name="Kovar C."/>
            <person name="Mata R."/>
            <person name="Mathew T."/>
            <person name="Ngo R."/>
            <person name="Nguyen L."/>
            <person name="Nguyen N."/>
            <person name="Okwuonu G."/>
            <person name="Ongeri F."/>
            <person name="Pham C."/>
            <person name="Simmons D."/>
            <person name="Wilczek-Boney K."/>
            <person name="Hale W."/>
            <person name="Jakkamsetti A."/>
            <person name="Pham P."/>
            <person name="Ruth R."/>
            <person name="San Lucas F."/>
            <person name="Warren J."/>
            <person name="Zhang J."/>
            <person name="Zhao Z."/>
            <person name="Zhou C."/>
            <person name="Zhu D."/>
            <person name="Lee S."/>
            <person name="Bess C."/>
            <person name="Blankenburg K."/>
            <person name="Forbes L."/>
            <person name="Fu Q."/>
            <person name="Gubbala S."/>
            <person name="Hirani K."/>
            <person name="Jayaseelan J.C."/>
            <person name="Lara F."/>
            <person name="Munidasa M."/>
            <person name="Palculict T."/>
            <person name="Patil S."/>
            <person name="Pu L.-L."/>
            <person name="Saada N."/>
            <person name="Tang L."/>
            <person name="Weissenberger G."/>
            <person name="Zhu Y."/>
            <person name="Hemphill L."/>
            <person name="Shang Y."/>
            <person name="Youmans B."/>
            <person name="Ayvaz T."/>
            <person name="Ross M."/>
            <person name="Santibanez J."/>
            <person name="Aqrawi P."/>
            <person name="Gross S."/>
            <person name="Joshi V."/>
            <person name="Fowler G."/>
            <person name="Nazareth L."/>
            <person name="Reid J."/>
            <person name="Worley K."/>
            <person name="Petrosino J."/>
            <person name="Highlander S."/>
            <person name="Gibbs R."/>
        </authorList>
    </citation>
    <scope>NUCLEOTIDE SEQUENCE [LARGE SCALE GENOMIC DNA]</scope>
    <source>
        <strain evidence="1 2">ATCC 25644</strain>
    </source>
</reference>
<dbReference type="HOGENOM" id="CLU_3311950_0_0_9"/>
<gene>
    <name evidence="1" type="ORF">HMPREF0542_10020</name>
</gene>
<accession>E7FM93</accession>
<dbReference type="EMBL" id="ACGS02000003">
    <property type="protein sequence ID" value="EFZ35865.1"/>
    <property type="molecule type" value="Genomic_DNA"/>
</dbReference>
<comment type="caution">
    <text evidence="1">The sequence shown here is derived from an EMBL/GenBank/DDBJ whole genome shotgun (WGS) entry which is preliminary data.</text>
</comment>
<evidence type="ECO:0000313" key="1">
    <source>
        <dbReference type="EMBL" id="EFZ35865.1"/>
    </source>
</evidence>